<reference evidence="2 3" key="1">
    <citation type="journal article" date="2019" name="Appl. Microbiol. Biotechnol.">
        <title>Genome sequence of Isaria javanica and comparative genome analysis insights into family S53 peptidase evolution in fungal entomopathogens.</title>
        <authorList>
            <person name="Lin R."/>
            <person name="Zhang X."/>
            <person name="Xin B."/>
            <person name="Zou M."/>
            <person name="Gao Y."/>
            <person name="Qin F."/>
            <person name="Hu Q."/>
            <person name="Xie B."/>
            <person name="Cheng X."/>
        </authorList>
    </citation>
    <scope>NUCLEOTIDE SEQUENCE [LARGE SCALE GENOMIC DNA]</scope>
    <source>
        <strain evidence="2 3">IJ1G</strain>
    </source>
</reference>
<gene>
    <name evidence="2" type="ORF">IF1G_06633</name>
</gene>
<dbReference type="EMBL" id="SPUK01000009">
    <property type="protein sequence ID" value="TQV94622.1"/>
    <property type="molecule type" value="Genomic_DNA"/>
</dbReference>
<evidence type="ECO:0000313" key="2">
    <source>
        <dbReference type="EMBL" id="TQV94622.1"/>
    </source>
</evidence>
<keyword evidence="3" id="KW-1185">Reference proteome</keyword>
<comment type="caution">
    <text evidence="2">The sequence shown here is derived from an EMBL/GenBank/DDBJ whole genome shotgun (WGS) entry which is preliminary data.</text>
</comment>
<evidence type="ECO:0000313" key="3">
    <source>
        <dbReference type="Proteomes" id="UP000315783"/>
    </source>
</evidence>
<feature type="region of interest" description="Disordered" evidence="1">
    <location>
        <begin position="129"/>
        <end position="178"/>
    </location>
</feature>
<dbReference type="Proteomes" id="UP000315783">
    <property type="component" value="Unassembled WGS sequence"/>
</dbReference>
<accession>A0A545UYR7</accession>
<feature type="region of interest" description="Disordered" evidence="1">
    <location>
        <begin position="243"/>
        <end position="263"/>
    </location>
</feature>
<feature type="compositionally biased region" description="Basic residues" evidence="1">
    <location>
        <begin position="147"/>
        <end position="157"/>
    </location>
</feature>
<protein>
    <submittedName>
        <fullName evidence="2">Uncharacterized protein</fullName>
    </submittedName>
</protein>
<dbReference type="AlphaFoldDB" id="A0A545UYR7"/>
<name>A0A545UYR7_9HYPO</name>
<sequence>MSNNGPVFLSHPMPGSPLTVLVAALATFLYSHGHVLTSFIANAPGRLEKTNTLRNWEVKFADRLRNCEDAVLLEDRQLGPPPTSPPSTRWVSPSTRRRRRSVMTNHAHAGPRIEVFALDLGRFRGDARRHTGAPAAHEPQPDPAPGRGRRRRLRAVRLQRPLLHDAPRPPSSPASRRTWPLPLASVVHLALDATDYSIRESTLGGRLDPAAAGCTSTASRRTGALTRRKQIRAAVSCRTIFERKDDDDDDDDDTLLIRRPTRI</sequence>
<proteinExistence type="predicted"/>
<feature type="region of interest" description="Disordered" evidence="1">
    <location>
        <begin position="75"/>
        <end position="106"/>
    </location>
</feature>
<feature type="compositionally biased region" description="Acidic residues" evidence="1">
    <location>
        <begin position="245"/>
        <end position="254"/>
    </location>
</feature>
<feature type="region of interest" description="Disordered" evidence="1">
    <location>
        <begin position="205"/>
        <end position="225"/>
    </location>
</feature>
<evidence type="ECO:0000256" key="1">
    <source>
        <dbReference type="SAM" id="MobiDB-lite"/>
    </source>
</evidence>
<dbReference type="OrthoDB" id="5307922at2759"/>
<organism evidence="2 3">
    <name type="scientific">Cordyceps javanica</name>
    <dbReference type="NCBI Taxonomy" id="43265"/>
    <lineage>
        <taxon>Eukaryota</taxon>
        <taxon>Fungi</taxon>
        <taxon>Dikarya</taxon>
        <taxon>Ascomycota</taxon>
        <taxon>Pezizomycotina</taxon>
        <taxon>Sordariomycetes</taxon>
        <taxon>Hypocreomycetidae</taxon>
        <taxon>Hypocreales</taxon>
        <taxon>Cordycipitaceae</taxon>
        <taxon>Cordyceps</taxon>
    </lineage>
</organism>